<dbReference type="Gene3D" id="3.90.640.10">
    <property type="entry name" value="Actin, Chain A, domain 4"/>
    <property type="match status" value="1"/>
</dbReference>
<dbReference type="Gene3D" id="3.30.420.40">
    <property type="match status" value="2"/>
</dbReference>
<dbReference type="PROSITE" id="PS01036">
    <property type="entry name" value="HSP70_3"/>
    <property type="match status" value="1"/>
</dbReference>
<organism evidence="4">
    <name type="scientific">croton golden spot associated virus A</name>
    <dbReference type="NCBI Taxonomy" id="3072821"/>
    <lineage>
        <taxon>Viruses</taxon>
        <taxon>Riboviria</taxon>
        <taxon>Orthornavirae</taxon>
        <taxon>Kitrinoviricota</taxon>
        <taxon>Alsuviricetes</taxon>
        <taxon>Martellivirales</taxon>
        <taxon>Closteroviridae</taxon>
    </lineage>
</organism>
<dbReference type="InterPro" id="IPR018181">
    <property type="entry name" value="Heat_shock_70_CS"/>
</dbReference>
<dbReference type="GO" id="GO:0005524">
    <property type="term" value="F:ATP binding"/>
    <property type="evidence" value="ECO:0007669"/>
    <property type="project" value="UniProtKB-KW"/>
</dbReference>
<dbReference type="SUPFAM" id="SSF100920">
    <property type="entry name" value="Heat shock protein 70kD (HSP70), peptide-binding domain"/>
    <property type="match status" value="1"/>
</dbReference>
<dbReference type="Pfam" id="PF00012">
    <property type="entry name" value="HSP70"/>
    <property type="match status" value="1"/>
</dbReference>
<evidence type="ECO:0000256" key="3">
    <source>
        <dbReference type="RuleBase" id="RU003322"/>
    </source>
</evidence>
<evidence type="ECO:0000256" key="2">
    <source>
        <dbReference type="ARBA" id="ARBA00022840"/>
    </source>
</evidence>
<protein>
    <submittedName>
        <fullName evidence="4">Heat shock protein 70-like protein</fullName>
    </submittedName>
</protein>
<proteinExistence type="inferred from homology"/>
<dbReference type="SUPFAM" id="SSF53067">
    <property type="entry name" value="Actin-like ATPase domain"/>
    <property type="match status" value="2"/>
</dbReference>
<dbReference type="EMBL" id="OR041673">
    <property type="protein sequence ID" value="WMM63765.1"/>
    <property type="molecule type" value="Genomic_RNA"/>
</dbReference>
<dbReference type="GO" id="GO:0140662">
    <property type="term" value="F:ATP-dependent protein folding chaperone"/>
    <property type="evidence" value="ECO:0007669"/>
    <property type="project" value="InterPro"/>
</dbReference>
<dbReference type="PROSITE" id="PS00329">
    <property type="entry name" value="HSP70_2"/>
    <property type="match status" value="1"/>
</dbReference>
<dbReference type="InterPro" id="IPR029047">
    <property type="entry name" value="HSP70_peptide-bd_sf"/>
</dbReference>
<dbReference type="PANTHER" id="PTHR19375">
    <property type="entry name" value="HEAT SHOCK PROTEIN 70KDA"/>
    <property type="match status" value="1"/>
</dbReference>
<evidence type="ECO:0000313" key="4">
    <source>
        <dbReference type="EMBL" id="WMM63765.1"/>
    </source>
</evidence>
<dbReference type="InterPro" id="IPR013126">
    <property type="entry name" value="Hsp_70_fam"/>
</dbReference>
<keyword evidence="2 3" id="KW-0067">ATP-binding</keyword>
<keyword evidence="1 3" id="KW-0547">Nucleotide-binding</keyword>
<keyword evidence="4" id="KW-0346">Stress response</keyword>
<sequence>MEVGIDFGTTFSTLSFSPGTGVAGCSKESDEIYIPTVLGVRLDKTFCIGRAAMADDTVLLYRDIKRWVGCNKLNEDSYRAKLKPEYEVVVSEWEVSIANIRGPGRVLRRVVDLIYLFIKGMVTLATQQTSLGIKLCSCSVPADYNSFKRSFVYEACKALNIGVQAVVNEPTAAGLSTFVTRDIAQTPWLLVYDFGGGTFDVSLLAAGTSAICVIDSLGDNYLGGRDVDVAIRKFVSSRLGVQELLIDSFSMEDIKIRVVDDPVKETHTVLLTDGSVRTVSFSHKDLQNIAAPFVARARDKVAKVLMRNKCERVVVVLIGGSSVLPGVRSSVTSLPGVMGVIFDKATYRAAVAIGAAMYTQSFSMPVRFKLIDCVSASLSDERRNLRAVTILPKGHPIPTVVTRKFTMPNFNTGFVLHEGEAPVAWKNERTYSAYLYLGEFRAQTEGDMLLNIGEDGRISSSLFGRVLDNKVKIQGVSDSVKDLLFEDLGVRQAGPAVLRYILSWSVYTKQDFNIKIPSKQRIEFYKKYLSKDADLG</sequence>
<evidence type="ECO:0000256" key="1">
    <source>
        <dbReference type="ARBA" id="ARBA00022741"/>
    </source>
</evidence>
<name>A0AA51N0C4_9CLOS</name>
<dbReference type="InterPro" id="IPR043129">
    <property type="entry name" value="ATPase_NBD"/>
</dbReference>
<dbReference type="PRINTS" id="PR00301">
    <property type="entry name" value="HEATSHOCK70"/>
</dbReference>
<gene>
    <name evidence="4" type="primary">HSP70h</name>
</gene>
<comment type="similarity">
    <text evidence="3">Belongs to the heat shock protein 70 family.</text>
</comment>
<reference evidence="4" key="1">
    <citation type="submission" date="2023-05" db="EMBL/GenBank/DDBJ databases">
        <title>The Virome of croton golden: Identification, Genomic characterization, prevalence of new virus of croton golden associated viruses in China.</title>
        <authorList>
            <person name="Ma Y."/>
            <person name="Che H."/>
        </authorList>
    </citation>
    <scope>NUCLEOTIDE SEQUENCE</scope>
    <source>
        <strain evidence="4">1</strain>
    </source>
</reference>
<accession>A0AA51N0C4</accession>